<dbReference type="EMBL" id="CAKKNE010000003">
    <property type="protein sequence ID" value="CAH0371216.1"/>
    <property type="molecule type" value="Genomic_DNA"/>
</dbReference>
<feature type="non-terminal residue" evidence="2">
    <location>
        <position position="1"/>
    </location>
</feature>
<protein>
    <submittedName>
        <fullName evidence="2">Uncharacterized protein</fullName>
    </submittedName>
</protein>
<accession>A0A8J2X247</accession>
<feature type="non-terminal residue" evidence="2">
    <location>
        <position position="289"/>
    </location>
</feature>
<evidence type="ECO:0000313" key="3">
    <source>
        <dbReference type="Proteomes" id="UP000789595"/>
    </source>
</evidence>
<gene>
    <name evidence="2" type="ORF">PECAL_3P11470</name>
</gene>
<name>A0A8J2X247_9STRA</name>
<feature type="region of interest" description="Disordered" evidence="1">
    <location>
        <begin position="262"/>
        <end position="289"/>
    </location>
</feature>
<organism evidence="2 3">
    <name type="scientific">Pelagomonas calceolata</name>
    <dbReference type="NCBI Taxonomy" id="35677"/>
    <lineage>
        <taxon>Eukaryota</taxon>
        <taxon>Sar</taxon>
        <taxon>Stramenopiles</taxon>
        <taxon>Ochrophyta</taxon>
        <taxon>Pelagophyceae</taxon>
        <taxon>Pelagomonadales</taxon>
        <taxon>Pelagomonadaceae</taxon>
        <taxon>Pelagomonas</taxon>
    </lineage>
</organism>
<dbReference type="AlphaFoldDB" id="A0A8J2X247"/>
<keyword evidence="3" id="KW-1185">Reference proteome</keyword>
<comment type="caution">
    <text evidence="2">The sequence shown here is derived from an EMBL/GenBank/DDBJ whole genome shotgun (WGS) entry which is preliminary data.</text>
</comment>
<evidence type="ECO:0000256" key="1">
    <source>
        <dbReference type="SAM" id="MobiDB-lite"/>
    </source>
</evidence>
<dbReference type="Proteomes" id="UP000789595">
    <property type="component" value="Unassembled WGS sequence"/>
</dbReference>
<evidence type="ECO:0000313" key="2">
    <source>
        <dbReference type="EMBL" id="CAH0371216.1"/>
    </source>
</evidence>
<reference evidence="2" key="1">
    <citation type="submission" date="2021-11" db="EMBL/GenBank/DDBJ databases">
        <authorList>
            <consortium name="Genoscope - CEA"/>
            <person name="William W."/>
        </authorList>
    </citation>
    <scope>NUCLEOTIDE SEQUENCE</scope>
</reference>
<sequence>VSYSHAPLELVLPRRDLELDAFDGLALEAHRFGLLQKGGPVLDLARDLLDLLGLEGLGLRGRGRGLLRQAPSLPPLALDARLLQGLRSSLGRQRRLAERHLVGQGLAAPKLCDFLQTSFLGVRRRTVDAGRSISGVAHGHVLENLVDRRRVALAGHEINGLVRRSRVLLAPGLDGGRLLSSMRIRARVSCVELRAAGDEFRHLFPWLGRQLGISYVRVARRTAIQLLEHAAGLRRRVEGLPGLVLGHAWLGAPGGSLHGLASQPVFGSKPARHRGAGSQQRGVPRRLAG</sequence>
<proteinExistence type="predicted"/>